<dbReference type="GO" id="GO:0006624">
    <property type="term" value="P:vacuolar protein processing"/>
    <property type="evidence" value="ECO:0007669"/>
    <property type="project" value="TreeGrafter"/>
</dbReference>
<dbReference type="InterPro" id="IPR001096">
    <property type="entry name" value="Peptidase_C13"/>
</dbReference>
<gene>
    <name evidence="4" type="ORF">CR513_60680</name>
</gene>
<dbReference type="OrthoDB" id="192611at2759"/>
<evidence type="ECO:0000313" key="5">
    <source>
        <dbReference type="Proteomes" id="UP000257109"/>
    </source>
</evidence>
<dbReference type="GO" id="GO:0051603">
    <property type="term" value="P:proteolysis involved in protein catabolic process"/>
    <property type="evidence" value="ECO:0007669"/>
    <property type="project" value="TreeGrafter"/>
</dbReference>
<evidence type="ECO:0000256" key="1">
    <source>
        <dbReference type="ARBA" id="ARBA00009941"/>
    </source>
</evidence>
<feature type="domain" description="Legumain prodomain" evidence="3">
    <location>
        <begin position="218"/>
        <end position="272"/>
    </location>
</feature>
<proteinExistence type="inferred from homology"/>
<feature type="non-terminal residue" evidence="4">
    <location>
        <position position="273"/>
    </location>
</feature>
<dbReference type="Pfam" id="PF01650">
    <property type="entry name" value="Peptidase_C13"/>
    <property type="match status" value="1"/>
</dbReference>
<dbReference type="EMBL" id="QJKJ01016340">
    <property type="protein sequence ID" value="RDX61117.1"/>
    <property type="molecule type" value="Genomic_DNA"/>
</dbReference>
<dbReference type="PANTHER" id="PTHR12000:SF50">
    <property type="entry name" value="VACUOLAR-PROCESSING ENZYME GAMMA-ISOZYME"/>
    <property type="match status" value="1"/>
</dbReference>
<evidence type="ECO:0000313" key="4">
    <source>
        <dbReference type="EMBL" id="RDX61117.1"/>
    </source>
</evidence>
<comment type="similarity">
    <text evidence="1">Belongs to the peptidase C13 family.</text>
</comment>
<evidence type="ECO:0000256" key="2">
    <source>
        <dbReference type="SAM" id="SignalP"/>
    </source>
</evidence>
<reference evidence="4" key="1">
    <citation type="submission" date="2018-05" db="EMBL/GenBank/DDBJ databases">
        <title>Draft genome of Mucuna pruriens seed.</title>
        <authorList>
            <person name="Nnadi N.E."/>
            <person name="Vos R."/>
            <person name="Hasami M.H."/>
            <person name="Devisetty U.K."/>
            <person name="Aguiy J.C."/>
        </authorList>
    </citation>
    <scope>NUCLEOTIDE SEQUENCE [LARGE SCALE GENOMIC DNA]</scope>
    <source>
        <strain evidence="4">JCA_2017</strain>
    </source>
</reference>
<protein>
    <recommendedName>
        <fullName evidence="3">Legumain prodomain domain-containing protein</fullName>
    </recommendedName>
</protein>
<dbReference type="STRING" id="157652.A0A371E547"/>
<dbReference type="AlphaFoldDB" id="A0A371E547"/>
<accession>A0A371E547</accession>
<dbReference type="InterPro" id="IPR046427">
    <property type="entry name" value="Legumain_prodom_sf"/>
</dbReference>
<dbReference type="Gene3D" id="3.40.50.1460">
    <property type="match status" value="1"/>
</dbReference>
<comment type="caution">
    <text evidence="4">The sequence shown here is derived from an EMBL/GenBank/DDBJ whole genome shotgun (WGS) entry which is preliminary data.</text>
</comment>
<evidence type="ECO:0000259" key="3">
    <source>
        <dbReference type="Pfam" id="PF20985"/>
    </source>
</evidence>
<feature type="non-terminal residue" evidence="4">
    <location>
        <position position="1"/>
    </location>
</feature>
<dbReference type="PIRSF" id="PIRSF019663">
    <property type="entry name" value="Legumain"/>
    <property type="match status" value="1"/>
</dbReference>
<dbReference type="Proteomes" id="UP000257109">
    <property type="component" value="Unassembled WGS sequence"/>
</dbReference>
<dbReference type="Pfam" id="PF20985">
    <property type="entry name" value="Legum_prodom"/>
    <property type="match status" value="1"/>
</dbReference>
<keyword evidence="5" id="KW-1185">Reference proteome</keyword>
<sequence>MLLLNFIAALLGNNSAITSGSGKVLDNVLHYHIFVYYIDHGGPGVLVRMLVGPYLHSSDLIDALKKKHASGTYGNSNGEGLLPEDINTYATTASNAEEVSFGTYCPGDDPSPPPEHTTCLGDLYSIAWMEDRYMCIIRKHNWIMNEINVKERTLYGTSYTGSHVMQYDDVFFRYLGTNPASDNVTFVEQNSLWLPSKAVNQRDSDLIHFGIRKNAAQKQVPEAMSHRMHVDNSVELIGKILFGIEKGSEVLKSVRPAGSALVDDWDCLKTMVS</sequence>
<dbReference type="PANTHER" id="PTHR12000">
    <property type="entry name" value="HEMOGLOBINASE FAMILY MEMBER"/>
    <property type="match status" value="1"/>
</dbReference>
<dbReference type="Gene3D" id="1.10.132.130">
    <property type="match status" value="1"/>
</dbReference>
<dbReference type="GO" id="GO:0005773">
    <property type="term" value="C:vacuole"/>
    <property type="evidence" value="ECO:0007669"/>
    <property type="project" value="GOC"/>
</dbReference>
<feature type="chain" id="PRO_5016705974" description="Legumain prodomain domain-containing protein" evidence="2">
    <location>
        <begin position="17"/>
        <end position="273"/>
    </location>
</feature>
<dbReference type="GO" id="GO:0004197">
    <property type="term" value="F:cysteine-type endopeptidase activity"/>
    <property type="evidence" value="ECO:0007669"/>
    <property type="project" value="TreeGrafter"/>
</dbReference>
<organism evidence="4 5">
    <name type="scientific">Mucuna pruriens</name>
    <name type="common">Velvet bean</name>
    <name type="synonym">Dolichos pruriens</name>
    <dbReference type="NCBI Taxonomy" id="157652"/>
    <lineage>
        <taxon>Eukaryota</taxon>
        <taxon>Viridiplantae</taxon>
        <taxon>Streptophyta</taxon>
        <taxon>Embryophyta</taxon>
        <taxon>Tracheophyta</taxon>
        <taxon>Spermatophyta</taxon>
        <taxon>Magnoliopsida</taxon>
        <taxon>eudicotyledons</taxon>
        <taxon>Gunneridae</taxon>
        <taxon>Pentapetalae</taxon>
        <taxon>rosids</taxon>
        <taxon>fabids</taxon>
        <taxon>Fabales</taxon>
        <taxon>Fabaceae</taxon>
        <taxon>Papilionoideae</taxon>
        <taxon>50 kb inversion clade</taxon>
        <taxon>NPAAA clade</taxon>
        <taxon>indigoferoid/millettioid clade</taxon>
        <taxon>Phaseoleae</taxon>
        <taxon>Mucuna</taxon>
    </lineage>
</organism>
<keyword evidence="2" id="KW-0732">Signal</keyword>
<dbReference type="InterPro" id="IPR048501">
    <property type="entry name" value="Legum_prodom"/>
</dbReference>
<feature type="signal peptide" evidence="2">
    <location>
        <begin position="1"/>
        <end position="16"/>
    </location>
</feature>
<name>A0A371E547_MUCPR</name>